<feature type="domain" description="Secretion system C-terminal sorting" evidence="5">
    <location>
        <begin position="184"/>
        <end position="254"/>
    </location>
</feature>
<evidence type="ECO:0000313" key="7">
    <source>
        <dbReference type="Proteomes" id="UP000556700"/>
    </source>
</evidence>
<evidence type="ECO:0000256" key="1">
    <source>
        <dbReference type="ARBA" id="ARBA00022729"/>
    </source>
</evidence>
<dbReference type="Pfam" id="PF18962">
    <property type="entry name" value="Por_Secre_tail"/>
    <property type="match status" value="1"/>
</dbReference>
<protein>
    <recommendedName>
        <fullName evidence="8">Secretion system C-terminal sorting domain-containing protein</fullName>
    </recommendedName>
</protein>
<comment type="caution">
    <text evidence="6">The sequence shown here is derived from an EMBL/GenBank/DDBJ whole genome shotgun (WGS) entry which is preliminary data.</text>
</comment>
<sequence>MKTKLLLVCVLCTFNLFAQTNLVPNGGFETWTNSTTLSNWSTENNVSQNTQYYSEGTKSAKLTIANSSTRPKILAQVPMLAGTTYTVKYKYKYLSSNYNGLHPISLKMEKAGSASYLSSNSFASNNDWTQKETTFTPDQNISYDLSISVTTFDSEGFDVLIDDVQVYVEGSLGLEDSVFDKAALYPNPTKDQVNITNIALEKATVYNVSGQLVKSFTLNPDNTNNTISLSGLPSGIYFVYLTNKNAATVKKVIVE</sequence>
<dbReference type="InterPro" id="IPR026444">
    <property type="entry name" value="Secre_tail"/>
</dbReference>
<evidence type="ECO:0000259" key="4">
    <source>
        <dbReference type="Pfam" id="PF02018"/>
    </source>
</evidence>
<dbReference type="InterPro" id="IPR003305">
    <property type="entry name" value="CenC_carb-bd"/>
</dbReference>
<dbReference type="AlphaFoldDB" id="A0A6V6YU90"/>
<feature type="domain" description="CBM-cenC" evidence="4">
    <location>
        <begin position="21"/>
        <end position="142"/>
    </location>
</feature>
<evidence type="ECO:0000259" key="5">
    <source>
        <dbReference type="Pfam" id="PF18962"/>
    </source>
</evidence>
<keyword evidence="7" id="KW-1185">Reference proteome</keyword>
<dbReference type="RefSeq" id="WP_031454049.1">
    <property type="nucleotide sequence ID" value="NZ_CAIJDO010000100.1"/>
</dbReference>
<organism evidence="6 7">
    <name type="scientific">Flavobacterium chungangense</name>
    <dbReference type="NCBI Taxonomy" id="554283"/>
    <lineage>
        <taxon>Bacteria</taxon>
        <taxon>Pseudomonadati</taxon>
        <taxon>Bacteroidota</taxon>
        <taxon>Flavobacteriia</taxon>
        <taxon>Flavobacteriales</taxon>
        <taxon>Flavobacteriaceae</taxon>
        <taxon>Flavobacterium</taxon>
    </lineage>
</organism>
<keyword evidence="2" id="KW-0378">Hydrolase</keyword>
<dbReference type="Proteomes" id="UP000556700">
    <property type="component" value="Unassembled WGS sequence"/>
</dbReference>
<keyword evidence="1 3" id="KW-0732">Signal</keyword>
<evidence type="ECO:0000313" key="6">
    <source>
        <dbReference type="EMBL" id="CAD0002966.1"/>
    </source>
</evidence>
<gene>
    <name evidence="6" type="ORF">FLACHUCJ7_01167</name>
</gene>
<dbReference type="EMBL" id="CAIJDO010000100">
    <property type="protein sequence ID" value="CAD0002966.1"/>
    <property type="molecule type" value="Genomic_DNA"/>
</dbReference>
<dbReference type="GO" id="GO:0016798">
    <property type="term" value="F:hydrolase activity, acting on glycosyl bonds"/>
    <property type="evidence" value="ECO:0007669"/>
    <property type="project" value="InterPro"/>
</dbReference>
<dbReference type="Pfam" id="PF02018">
    <property type="entry name" value="CBM_4_9"/>
    <property type="match status" value="1"/>
</dbReference>
<reference evidence="6 7" key="1">
    <citation type="submission" date="2020-06" db="EMBL/GenBank/DDBJ databases">
        <authorList>
            <person name="Criscuolo A."/>
        </authorList>
    </citation>
    <scope>NUCLEOTIDE SEQUENCE [LARGE SCALE GENOMIC DNA]</scope>
    <source>
        <strain evidence="7">CIP 110025</strain>
    </source>
</reference>
<proteinExistence type="predicted"/>
<feature type="signal peptide" evidence="3">
    <location>
        <begin position="1"/>
        <end position="18"/>
    </location>
</feature>
<accession>A0A6V6YU90</accession>
<dbReference type="InterPro" id="IPR008979">
    <property type="entry name" value="Galactose-bd-like_sf"/>
</dbReference>
<dbReference type="NCBIfam" id="TIGR04183">
    <property type="entry name" value="Por_Secre_tail"/>
    <property type="match status" value="1"/>
</dbReference>
<evidence type="ECO:0008006" key="8">
    <source>
        <dbReference type="Google" id="ProtNLM"/>
    </source>
</evidence>
<evidence type="ECO:0000256" key="2">
    <source>
        <dbReference type="ARBA" id="ARBA00022801"/>
    </source>
</evidence>
<evidence type="ECO:0000256" key="3">
    <source>
        <dbReference type="SAM" id="SignalP"/>
    </source>
</evidence>
<name>A0A6V6YU90_9FLAO</name>
<dbReference type="SUPFAM" id="SSF49785">
    <property type="entry name" value="Galactose-binding domain-like"/>
    <property type="match status" value="1"/>
</dbReference>
<feature type="chain" id="PRO_5027588027" description="Secretion system C-terminal sorting domain-containing protein" evidence="3">
    <location>
        <begin position="19"/>
        <end position="255"/>
    </location>
</feature>
<dbReference type="Gene3D" id="2.60.120.260">
    <property type="entry name" value="Galactose-binding domain-like"/>
    <property type="match status" value="1"/>
</dbReference>